<dbReference type="Pfam" id="PF12802">
    <property type="entry name" value="MarR_2"/>
    <property type="match status" value="1"/>
</dbReference>
<evidence type="ECO:0000259" key="5">
    <source>
        <dbReference type="PROSITE" id="PS50995"/>
    </source>
</evidence>
<dbReference type="KEGG" id="kmn:HW532_06210"/>
<dbReference type="PANTHER" id="PTHR42756">
    <property type="entry name" value="TRANSCRIPTIONAL REGULATOR, MARR"/>
    <property type="match status" value="1"/>
</dbReference>
<dbReference type="InterPro" id="IPR000835">
    <property type="entry name" value="HTH_MarR-typ"/>
</dbReference>
<proteinExistence type="predicted"/>
<feature type="domain" description="HTH marR-type" evidence="5">
    <location>
        <begin position="11"/>
        <end position="143"/>
    </location>
</feature>
<gene>
    <name evidence="6" type="ORF">HW532_06210</name>
</gene>
<dbReference type="InterPro" id="IPR036390">
    <property type="entry name" value="WH_DNA-bd_sf"/>
</dbReference>
<dbReference type="Proteomes" id="UP000593594">
    <property type="component" value="Chromosome"/>
</dbReference>
<evidence type="ECO:0000313" key="6">
    <source>
        <dbReference type="EMBL" id="QPC42330.1"/>
    </source>
</evidence>
<dbReference type="InterPro" id="IPR036388">
    <property type="entry name" value="WH-like_DNA-bd_sf"/>
</dbReference>
<keyword evidence="1" id="KW-0805">Transcription regulation</keyword>
<protein>
    <submittedName>
        <fullName evidence="6">MarR family transcriptional regulator</fullName>
    </submittedName>
</protein>
<organism evidence="6 7">
    <name type="scientific">Kaustia mangrovi</name>
    <dbReference type="NCBI Taxonomy" id="2593653"/>
    <lineage>
        <taxon>Bacteria</taxon>
        <taxon>Pseudomonadati</taxon>
        <taxon>Pseudomonadota</taxon>
        <taxon>Alphaproteobacteria</taxon>
        <taxon>Hyphomicrobiales</taxon>
        <taxon>Parvibaculaceae</taxon>
        <taxon>Kaustia</taxon>
    </lineage>
</organism>
<dbReference type="Gene3D" id="1.10.10.10">
    <property type="entry name" value="Winged helix-like DNA-binding domain superfamily/Winged helix DNA-binding domain"/>
    <property type="match status" value="1"/>
</dbReference>
<evidence type="ECO:0000256" key="2">
    <source>
        <dbReference type="ARBA" id="ARBA00023125"/>
    </source>
</evidence>
<reference evidence="6 7" key="1">
    <citation type="submission" date="2020-06" db="EMBL/GenBank/DDBJ databases">
        <title>Genome sequence of 2 isolates from Red Sea Mangroves.</title>
        <authorList>
            <person name="Sefrji F."/>
            <person name="Michoud G."/>
            <person name="Merlino G."/>
            <person name="Daffonchio D."/>
        </authorList>
    </citation>
    <scope>NUCLEOTIDE SEQUENCE [LARGE SCALE GENOMIC DNA]</scope>
    <source>
        <strain evidence="6 7">R1DC25</strain>
    </source>
</reference>
<dbReference type="SMART" id="SM00347">
    <property type="entry name" value="HTH_MARR"/>
    <property type="match status" value="1"/>
</dbReference>
<accession>A0A7S8HB83</accession>
<dbReference type="GO" id="GO:0003700">
    <property type="term" value="F:DNA-binding transcription factor activity"/>
    <property type="evidence" value="ECO:0007669"/>
    <property type="project" value="InterPro"/>
</dbReference>
<dbReference type="AlphaFoldDB" id="A0A7S8HB83"/>
<dbReference type="GO" id="GO:0003677">
    <property type="term" value="F:DNA binding"/>
    <property type="evidence" value="ECO:0007669"/>
    <property type="project" value="UniProtKB-KW"/>
</dbReference>
<evidence type="ECO:0000313" key="7">
    <source>
        <dbReference type="Proteomes" id="UP000593594"/>
    </source>
</evidence>
<dbReference type="PRINTS" id="PR00598">
    <property type="entry name" value="HTHMARR"/>
</dbReference>
<sequence>MATRTEIEDLNGSPYHLLKRATQYAANLFADEVGYRGLTHRQFTVLLAIAQNEGASQTRLVKVTGIDRSTLADLVGRLLKQGYVQRRRTREDSRTYTIKLSAAGRRALQAAQPGAAEVDRLVLQAVPADLRKAFLEALGALSDAHSAQMDAEETARNDSAAKRRRKA</sequence>
<dbReference type="RefSeq" id="WP_213163564.1">
    <property type="nucleotide sequence ID" value="NZ_CP058214.1"/>
</dbReference>
<dbReference type="SUPFAM" id="SSF46785">
    <property type="entry name" value="Winged helix' DNA-binding domain"/>
    <property type="match status" value="1"/>
</dbReference>
<keyword evidence="7" id="KW-1185">Reference proteome</keyword>
<evidence type="ECO:0000256" key="1">
    <source>
        <dbReference type="ARBA" id="ARBA00023015"/>
    </source>
</evidence>
<dbReference type="EMBL" id="CP058214">
    <property type="protein sequence ID" value="QPC42330.1"/>
    <property type="molecule type" value="Genomic_DNA"/>
</dbReference>
<keyword evidence="2" id="KW-0238">DNA-binding</keyword>
<keyword evidence="3" id="KW-0804">Transcription</keyword>
<evidence type="ECO:0000256" key="3">
    <source>
        <dbReference type="ARBA" id="ARBA00023163"/>
    </source>
</evidence>
<feature type="region of interest" description="Disordered" evidence="4">
    <location>
        <begin position="144"/>
        <end position="167"/>
    </location>
</feature>
<evidence type="ECO:0000256" key="4">
    <source>
        <dbReference type="SAM" id="MobiDB-lite"/>
    </source>
</evidence>
<dbReference type="PANTHER" id="PTHR42756:SF1">
    <property type="entry name" value="TRANSCRIPTIONAL REPRESSOR OF EMRAB OPERON"/>
    <property type="match status" value="1"/>
</dbReference>
<dbReference type="PROSITE" id="PS50995">
    <property type="entry name" value="HTH_MARR_2"/>
    <property type="match status" value="1"/>
</dbReference>
<name>A0A7S8HB83_9HYPH</name>